<protein>
    <submittedName>
        <fullName evidence="2">GIY-YIG nuclease family protein</fullName>
    </submittedName>
</protein>
<dbReference type="EMBL" id="JBHSWE010000001">
    <property type="protein sequence ID" value="MFC6673244.1"/>
    <property type="molecule type" value="Genomic_DNA"/>
</dbReference>
<accession>A0ABW2A7G7</accession>
<evidence type="ECO:0000259" key="1">
    <source>
        <dbReference type="Pfam" id="PF14267"/>
    </source>
</evidence>
<feature type="domain" description="DUF4357" evidence="1">
    <location>
        <begin position="224"/>
        <end position="277"/>
    </location>
</feature>
<dbReference type="CDD" id="cd10447">
    <property type="entry name" value="GIY-YIG_unchar_2"/>
    <property type="match status" value="1"/>
</dbReference>
<sequence length="301" mass="32640">MPQSPFSIRIFVADGDPDGLRLVECSNWVGKAPLFPRSHLPQVKKRDEFQQTGVYLLLGPEEVGDSDMLYIGEGDPVLPRLESHFAKKDFWTRAVFFVSSAGQPNKAHVQYLEHRLIEIAKDAKRMALDNIQTPSRPTLAEADQADMEVFLEYILGILPVLGIHAFEQPPVKRVSAASRLYLSAPNKGIQGSGTESSQGFTVFEGSDVSPTEVASIPVTITQIRAKLRAAGVIGDVDGTLKFTQDYSFSSPSQAACIILGRSANGRIEWSDQAGRTLKAIQEAQVPQAGGITAARAPASCC</sequence>
<comment type="caution">
    <text evidence="2">The sequence shown here is derived from an EMBL/GenBank/DDBJ whole genome shotgun (WGS) entry which is preliminary data.</text>
</comment>
<dbReference type="Pfam" id="PF14267">
    <property type="entry name" value="DUF4357"/>
    <property type="match status" value="1"/>
</dbReference>
<name>A0ABW2A7G7_9GAMM</name>
<dbReference type="Proteomes" id="UP001596422">
    <property type="component" value="Unassembled WGS sequence"/>
</dbReference>
<evidence type="ECO:0000313" key="3">
    <source>
        <dbReference type="Proteomes" id="UP001596422"/>
    </source>
</evidence>
<dbReference type="RefSeq" id="WP_379911618.1">
    <property type="nucleotide sequence ID" value="NZ_JBHSWE010000001.1"/>
</dbReference>
<proteinExistence type="predicted"/>
<reference evidence="3" key="1">
    <citation type="journal article" date="2019" name="Int. J. Syst. Evol. Microbiol.">
        <title>The Global Catalogue of Microorganisms (GCM) 10K type strain sequencing project: providing services to taxonomists for standard genome sequencing and annotation.</title>
        <authorList>
            <consortium name="The Broad Institute Genomics Platform"/>
            <consortium name="The Broad Institute Genome Sequencing Center for Infectious Disease"/>
            <person name="Wu L."/>
            <person name="Ma J."/>
        </authorList>
    </citation>
    <scope>NUCLEOTIDE SEQUENCE [LARGE SCALE GENOMIC DNA]</scope>
    <source>
        <strain evidence="3">NBRC 111756</strain>
    </source>
</reference>
<organism evidence="2 3">
    <name type="scientific">Marinobacterium aestuariivivens</name>
    <dbReference type="NCBI Taxonomy" id="1698799"/>
    <lineage>
        <taxon>Bacteria</taxon>
        <taxon>Pseudomonadati</taxon>
        <taxon>Pseudomonadota</taxon>
        <taxon>Gammaproteobacteria</taxon>
        <taxon>Oceanospirillales</taxon>
        <taxon>Oceanospirillaceae</taxon>
        <taxon>Marinobacterium</taxon>
    </lineage>
</organism>
<dbReference type="InterPro" id="IPR025579">
    <property type="entry name" value="DUF4357"/>
</dbReference>
<keyword evidence="3" id="KW-1185">Reference proteome</keyword>
<gene>
    <name evidence="2" type="ORF">ACFQDL_26515</name>
</gene>
<evidence type="ECO:0000313" key="2">
    <source>
        <dbReference type="EMBL" id="MFC6673244.1"/>
    </source>
</evidence>